<protein>
    <submittedName>
        <fullName evidence="1">(northern house mosquito) hypothetical protein</fullName>
    </submittedName>
</protein>
<name>A0A8D8B7L3_CULPI</name>
<reference evidence="1" key="1">
    <citation type="submission" date="2021-05" db="EMBL/GenBank/DDBJ databases">
        <authorList>
            <person name="Alioto T."/>
            <person name="Alioto T."/>
            <person name="Gomez Garrido J."/>
        </authorList>
    </citation>
    <scope>NUCLEOTIDE SEQUENCE</scope>
</reference>
<sequence length="106" mass="12375">MGKNQTKTKTTSKRSQTVKNNTLKNDMLLKVVKLWRCSDGWQHCSRSCQKIKVFKLKVRSVLVVQNHPKPHISKVNFRNTFPQGRNETITAQGNHIFTFNLKYFVN</sequence>
<organism evidence="1">
    <name type="scientific">Culex pipiens</name>
    <name type="common">House mosquito</name>
    <dbReference type="NCBI Taxonomy" id="7175"/>
    <lineage>
        <taxon>Eukaryota</taxon>
        <taxon>Metazoa</taxon>
        <taxon>Ecdysozoa</taxon>
        <taxon>Arthropoda</taxon>
        <taxon>Hexapoda</taxon>
        <taxon>Insecta</taxon>
        <taxon>Pterygota</taxon>
        <taxon>Neoptera</taxon>
        <taxon>Endopterygota</taxon>
        <taxon>Diptera</taxon>
        <taxon>Nematocera</taxon>
        <taxon>Culicoidea</taxon>
        <taxon>Culicidae</taxon>
        <taxon>Culicinae</taxon>
        <taxon>Culicini</taxon>
        <taxon>Culex</taxon>
        <taxon>Culex</taxon>
    </lineage>
</organism>
<accession>A0A8D8B7L3</accession>
<dbReference type="AlphaFoldDB" id="A0A8D8B7L3"/>
<proteinExistence type="predicted"/>
<evidence type="ECO:0000313" key="1">
    <source>
        <dbReference type="EMBL" id="CAG6466701.1"/>
    </source>
</evidence>
<dbReference type="EMBL" id="HBUE01056916">
    <property type="protein sequence ID" value="CAG6466701.1"/>
    <property type="molecule type" value="Transcribed_RNA"/>
</dbReference>